<feature type="domain" description="Glutamate synthase central-N" evidence="2">
    <location>
        <begin position="90"/>
        <end position="128"/>
    </location>
</feature>
<evidence type="ECO:0000313" key="3">
    <source>
        <dbReference type="EMBL" id="MEK0189682.1"/>
    </source>
</evidence>
<gene>
    <name evidence="3" type="ORF">WMG39_33285</name>
</gene>
<keyword evidence="4" id="KW-1185">Reference proteome</keyword>
<feature type="non-terminal residue" evidence="3">
    <location>
        <position position="1"/>
    </location>
</feature>
<dbReference type="EMBL" id="JBBLXS010001510">
    <property type="protein sequence ID" value="MEK0189682.1"/>
    <property type="molecule type" value="Genomic_DNA"/>
</dbReference>
<protein>
    <submittedName>
        <fullName evidence="3">Glutamate synthase central domain-containing protein</fullName>
    </submittedName>
</protein>
<evidence type="ECO:0000259" key="2">
    <source>
        <dbReference type="Pfam" id="PF04898"/>
    </source>
</evidence>
<name>A0ABU8YYX4_9CYAN</name>
<evidence type="ECO:0000313" key="4">
    <source>
        <dbReference type="Proteomes" id="UP001384579"/>
    </source>
</evidence>
<dbReference type="Proteomes" id="UP001384579">
    <property type="component" value="Unassembled WGS sequence"/>
</dbReference>
<dbReference type="RefSeq" id="WP_340542793.1">
    <property type="nucleotide sequence ID" value="NZ_JBBLXS010001510.1"/>
</dbReference>
<dbReference type="InterPro" id="IPR006982">
    <property type="entry name" value="Glu_synth_centr_N"/>
</dbReference>
<organism evidence="3 4">
    <name type="scientific">Microcoleus anatoxicus PTRS2</name>
    <dbReference type="NCBI Taxonomy" id="2705321"/>
    <lineage>
        <taxon>Bacteria</taxon>
        <taxon>Bacillati</taxon>
        <taxon>Cyanobacteriota</taxon>
        <taxon>Cyanophyceae</taxon>
        <taxon>Oscillatoriophycideae</taxon>
        <taxon>Oscillatoriales</taxon>
        <taxon>Microcoleaceae</taxon>
        <taxon>Microcoleus</taxon>
        <taxon>Microcoleus anatoxicus</taxon>
    </lineage>
</organism>
<feature type="compositionally biased region" description="Basic and acidic residues" evidence="1">
    <location>
        <begin position="68"/>
        <end position="84"/>
    </location>
</feature>
<proteinExistence type="predicted"/>
<dbReference type="InterPro" id="IPR013785">
    <property type="entry name" value="Aldolase_TIM"/>
</dbReference>
<accession>A0ABU8YYX4</accession>
<dbReference type="Pfam" id="PF04898">
    <property type="entry name" value="Glu_syn_central"/>
    <property type="match status" value="1"/>
</dbReference>
<feature type="non-terminal residue" evidence="3">
    <location>
        <position position="128"/>
    </location>
</feature>
<dbReference type="SUPFAM" id="SSF51395">
    <property type="entry name" value="FMN-linked oxidoreductases"/>
    <property type="match status" value="1"/>
</dbReference>
<comment type="caution">
    <text evidence="3">The sequence shown here is derived from an EMBL/GenBank/DDBJ whole genome shotgun (WGS) entry which is preliminary data.</text>
</comment>
<reference evidence="3 4" key="1">
    <citation type="journal article" date="2020" name="Harmful Algae">
        <title>Molecular and morphological characterization of a novel dihydroanatoxin-a producing Microcoleus species (cyanobacteria) from the Russian River, California, USA.</title>
        <authorList>
            <person name="Conklin K.Y."/>
            <person name="Stancheva R."/>
            <person name="Otten T.G."/>
            <person name="Fadness R."/>
            <person name="Boyer G.L."/>
            <person name="Read B."/>
            <person name="Zhang X."/>
            <person name="Sheath R.G."/>
        </authorList>
    </citation>
    <scope>NUCLEOTIDE SEQUENCE [LARGE SCALE GENOMIC DNA]</scope>
    <source>
        <strain evidence="3 4">PTRS2</strain>
    </source>
</reference>
<evidence type="ECO:0000256" key="1">
    <source>
        <dbReference type="SAM" id="MobiDB-lite"/>
    </source>
</evidence>
<dbReference type="Gene3D" id="3.20.20.70">
    <property type="entry name" value="Aldolase class I"/>
    <property type="match status" value="1"/>
</dbReference>
<feature type="region of interest" description="Disordered" evidence="1">
    <location>
        <begin position="41"/>
        <end position="85"/>
    </location>
</feature>
<sequence length="128" mass="14081">TVYKIDGGPEGLKFAVDQLCLLAADSVRSGAKILILSDRVSKEEDPSTSLRVQKEPSDCVYPEPFDYAQDKRSRREQGTKKQEGEFSATGLSAECTYIPPFLAIGAVHHHLIQEGLRMQTSLVVDTAQ</sequence>